<dbReference type="PANTHER" id="PTHR35391:SF7">
    <property type="entry name" value="C2H2-TYPE DOMAIN-CONTAINING PROTEIN"/>
    <property type="match status" value="1"/>
</dbReference>
<dbReference type="EMBL" id="MU005779">
    <property type="protein sequence ID" value="KAF2705151.1"/>
    <property type="molecule type" value="Genomic_DNA"/>
</dbReference>
<sequence length="809" mass="92095">MTLSVSDLCRTCLVTLHEVISILSQPHPTDGRIKPAQVNEELDRFALFIGNIGALHPPESSMSMESRLRDANDVLTHTFSLLTDLGDVTTELLDIVSGKRESMAFVDDDEEDNVEEISEVNELIEEMNGTITQLFRVSILIRQAAPTDPFAKALSRNRYLFNDQFDIAHVGEKYSKLATDEYAWLRQRLGRAITQRRHYLSYIRDHRERLADMPTHHDEVDTSASRSQAPVAERLLTSKPMLDTISHPSFFTKATTIVPERITPQLLVAQEPDLEDDTHSYTTISRTVDGDDESSATVRIPKLCDLRIGNKKEIECPFCFRIKRFTSERTWKNHVFSDLRPYVCTFPRCDAPYFGDINKWFRHEMTCHRVSYKCFLCPNTDFDREEKLLSHLQRKHAKMMDDFEEQLTKDLARKPLMQILASDCPCCSDWVHRLKERDTSIQTSGSADNDVVAVHPTVFKRHLASHLEQLALFAVPIGAATDDDNNSNAAMDEGKSNHIDASQLSALSFASSRRLHANIKVTRIEVEAESSSMASLASTYTDRGLLEEAERLYVQVIETRKRVLGEAHLDTLTSMDDLAFMYQDQGQLTKAERLYGDIAQTREMAFGNEHLDSIDSLSNLARVVEKQGKYEDAERLYRETVALHKKIVGPTHTRTIESLSNLARVVEKQGKYEDAERLYRETVVLYKKVLGPAHTRTIESLSNLARVVERQGKYEDAERLYTEMVALHDRAIGPEHPSTIESLTSLEKVLERQGKYEAAEAINRQTLERRKEVLRPEHPDTPTSERILESILSTEGPQGTKRNSLDSIT</sequence>
<feature type="compositionally biased region" description="Polar residues" evidence="1">
    <location>
        <begin position="791"/>
        <end position="809"/>
    </location>
</feature>
<feature type="region of interest" description="Disordered" evidence="1">
    <location>
        <begin position="774"/>
        <end position="809"/>
    </location>
</feature>
<dbReference type="Pfam" id="PF13424">
    <property type="entry name" value="TPR_12"/>
    <property type="match status" value="3"/>
</dbReference>
<dbReference type="Gene3D" id="1.25.40.10">
    <property type="entry name" value="Tetratricopeptide repeat domain"/>
    <property type="match status" value="2"/>
</dbReference>
<dbReference type="SMART" id="SM00028">
    <property type="entry name" value="TPR"/>
    <property type="match status" value="5"/>
</dbReference>
<dbReference type="AlphaFoldDB" id="A0A6G1JY59"/>
<dbReference type="PANTHER" id="PTHR35391">
    <property type="entry name" value="C2H2-TYPE DOMAIN-CONTAINING PROTEIN-RELATED"/>
    <property type="match status" value="1"/>
</dbReference>
<evidence type="ECO:0000313" key="3">
    <source>
        <dbReference type="EMBL" id="KAF2705151.1"/>
    </source>
</evidence>
<reference evidence="3" key="1">
    <citation type="journal article" date="2020" name="Stud. Mycol.">
        <title>101 Dothideomycetes genomes: a test case for predicting lifestyles and emergence of pathogens.</title>
        <authorList>
            <person name="Haridas S."/>
            <person name="Albert R."/>
            <person name="Binder M."/>
            <person name="Bloem J."/>
            <person name="Labutti K."/>
            <person name="Salamov A."/>
            <person name="Andreopoulos B."/>
            <person name="Baker S."/>
            <person name="Barry K."/>
            <person name="Bills G."/>
            <person name="Bluhm B."/>
            <person name="Cannon C."/>
            <person name="Castanera R."/>
            <person name="Culley D."/>
            <person name="Daum C."/>
            <person name="Ezra D."/>
            <person name="Gonzalez J."/>
            <person name="Henrissat B."/>
            <person name="Kuo A."/>
            <person name="Liang C."/>
            <person name="Lipzen A."/>
            <person name="Lutzoni F."/>
            <person name="Magnuson J."/>
            <person name="Mondo S."/>
            <person name="Nolan M."/>
            <person name="Ohm R."/>
            <person name="Pangilinan J."/>
            <person name="Park H.-J."/>
            <person name="Ramirez L."/>
            <person name="Alfaro M."/>
            <person name="Sun H."/>
            <person name="Tritt A."/>
            <person name="Yoshinaga Y."/>
            <person name="Zwiers L.-H."/>
            <person name="Turgeon B."/>
            <person name="Goodwin S."/>
            <person name="Spatafora J."/>
            <person name="Crous P."/>
            <person name="Grigoriev I."/>
        </authorList>
    </citation>
    <scope>NUCLEOTIDE SEQUENCE</scope>
    <source>
        <strain evidence="3">CBS 279.74</strain>
    </source>
</reference>
<evidence type="ECO:0000256" key="1">
    <source>
        <dbReference type="SAM" id="MobiDB-lite"/>
    </source>
</evidence>
<dbReference type="InterPro" id="IPR058925">
    <property type="entry name" value="zf-C2H2_AcuF"/>
</dbReference>
<dbReference type="Pfam" id="PF26082">
    <property type="entry name" value="zf-C2H2_AcuF"/>
    <property type="match status" value="1"/>
</dbReference>
<protein>
    <recommendedName>
        <fullName evidence="2">Oxidoreductase acuF-like C2H2 type zinc-finger domain-containing protein</fullName>
    </recommendedName>
</protein>
<accession>A0A6G1JY59</accession>
<dbReference type="InterPro" id="IPR011990">
    <property type="entry name" value="TPR-like_helical_dom_sf"/>
</dbReference>
<keyword evidence="4" id="KW-1185">Reference proteome</keyword>
<feature type="domain" description="Oxidoreductase acuF-like C2H2 type zinc-finger" evidence="2">
    <location>
        <begin position="312"/>
        <end position="339"/>
    </location>
</feature>
<dbReference type="InterPro" id="IPR019734">
    <property type="entry name" value="TPR_rpt"/>
</dbReference>
<dbReference type="SUPFAM" id="SSF48452">
    <property type="entry name" value="TPR-like"/>
    <property type="match status" value="1"/>
</dbReference>
<proteinExistence type="predicted"/>
<organism evidence="3 4">
    <name type="scientific">Pleomassaria siparia CBS 279.74</name>
    <dbReference type="NCBI Taxonomy" id="1314801"/>
    <lineage>
        <taxon>Eukaryota</taxon>
        <taxon>Fungi</taxon>
        <taxon>Dikarya</taxon>
        <taxon>Ascomycota</taxon>
        <taxon>Pezizomycotina</taxon>
        <taxon>Dothideomycetes</taxon>
        <taxon>Pleosporomycetidae</taxon>
        <taxon>Pleosporales</taxon>
        <taxon>Pleomassariaceae</taxon>
        <taxon>Pleomassaria</taxon>
    </lineage>
</organism>
<dbReference type="OrthoDB" id="6133115at2759"/>
<name>A0A6G1JY59_9PLEO</name>
<evidence type="ECO:0000259" key="2">
    <source>
        <dbReference type="Pfam" id="PF26082"/>
    </source>
</evidence>
<evidence type="ECO:0000313" key="4">
    <source>
        <dbReference type="Proteomes" id="UP000799428"/>
    </source>
</evidence>
<dbReference type="Proteomes" id="UP000799428">
    <property type="component" value="Unassembled WGS sequence"/>
</dbReference>
<gene>
    <name evidence="3" type="ORF">K504DRAFT_460420</name>
</gene>